<name>A0A834XD26_9FABA</name>
<keyword evidence="3" id="KW-0695">RNA-directed DNA polymerase</keyword>
<sequence>MGFWENTWIPTLSGNKLNDVNGDVNLKVSYVISNGSWDMKYVCANALEKIEHLLLLCDWAKLAWFCYPLKAFVFLMCGLKMGCEVVFHGAKADPFLAVDKAVRNANEFYVSNKGFSPVSGYVVNKGVGNAQVDDSWVAPGTDLLKCNVDGTFPSGFAVGGVGIICINALGEVLDGCAEKLLTCSSLLIESWALKKALLLACLKGWERVVFESDCAVLVDAVVGLKGAKTSRPSSCRLVSEEGVKRVVMKDCVFNPPPSLASILTFNVTRSSSNIGDRSSNSCFSARLVFHGCELKWEIKDMAKQKGGGRWMSIGRAWIQALTLVCLFSLFLPCISSMIFSPSLICNRRRDPSLLSSISVIVTVKIHHRCRRYPSSSLSRSVTIVIEIRHRRHRDTSSLSSKSVIVAIEIHHRCCRDPSPSPLMSSNMVEVAQKLEQAIGKFVEHGASFSTQF</sequence>
<organism evidence="3 4">
    <name type="scientific">Senna tora</name>
    <dbReference type="NCBI Taxonomy" id="362788"/>
    <lineage>
        <taxon>Eukaryota</taxon>
        <taxon>Viridiplantae</taxon>
        <taxon>Streptophyta</taxon>
        <taxon>Embryophyta</taxon>
        <taxon>Tracheophyta</taxon>
        <taxon>Spermatophyta</taxon>
        <taxon>Magnoliopsida</taxon>
        <taxon>eudicotyledons</taxon>
        <taxon>Gunneridae</taxon>
        <taxon>Pentapetalae</taxon>
        <taxon>rosids</taxon>
        <taxon>fabids</taxon>
        <taxon>Fabales</taxon>
        <taxon>Fabaceae</taxon>
        <taxon>Caesalpinioideae</taxon>
        <taxon>Cassia clade</taxon>
        <taxon>Senna</taxon>
    </lineage>
</organism>
<evidence type="ECO:0000256" key="1">
    <source>
        <dbReference type="SAM" id="Phobius"/>
    </source>
</evidence>
<dbReference type="PANTHER" id="PTHR47074">
    <property type="entry name" value="BNAC02G40300D PROTEIN"/>
    <property type="match status" value="1"/>
</dbReference>
<dbReference type="AlphaFoldDB" id="A0A834XD26"/>
<dbReference type="InterPro" id="IPR052929">
    <property type="entry name" value="RNase_H-like_EbsB-rel"/>
</dbReference>
<dbReference type="Proteomes" id="UP000634136">
    <property type="component" value="Unassembled WGS sequence"/>
</dbReference>
<dbReference type="InterPro" id="IPR002156">
    <property type="entry name" value="RNaseH_domain"/>
</dbReference>
<evidence type="ECO:0000313" key="4">
    <source>
        <dbReference type="Proteomes" id="UP000634136"/>
    </source>
</evidence>
<dbReference type="OrthoDB" id="1436421at2759"/>
<dbReference type="GO" id="GO:0004523">
    <property type="term" value="F:RNA-DNA hybrid ribonuclease activity"/>
    <property type="evidence" value="ECO:0007669"/>
    <property type="project" value="InterPro"/>
</dbReference>
<proteinExistence type="predicted"/>
<keyword evidence="3" id="KW-0808">Transferase</keyword>
<gene>
    <name evidence="3" type="ORF">G2W53_004420</name>
</gene>
<dbReference type="GO" id="GO:0003676">
    <property type="term" value="F:nucleic acid binding"/>
    <property type="evidence" value="ECO:0007669"/>
    <property type="project" value="InterPro"/>
</dbReference>
<feature type="transmembrane region" description="Helical" evidence="1">
    <location>
        <begin position="316"/>
        <end position="339"/>
    </location>
</feature>
<dbReference type="GO" id="GO:0003964">
    <property type="term" value="F:RNA-directed DNA polymerase activity"/>
    <property type="evidence" value="ECO:0007669"/>
    <property type="project" value="UniProtKB-KW"/>
</dbReference>
<dbReference type="Pfam" id="PF13456">
    <property type="entry name" value="RVT_3"/>
    <property type="match status" value="1"/>
</dbReference>
<comment type="caution">
    <text evidence="3">The sequence shown here is derived from an EMBL/GenBank/DDBJ whole genome shotgun (WGS) entry which is preliminary data.</text>
</comment>
<dbReference type="InterPro" id="IPR036397">
    <property type="entry name" value="RNaseH_sf"/>
</dbReference>
<feature type="domain" description="RNase H type-1" evidence="2">
    <location>
        <begin position="147"/>
        <end position="230"/>
    </location>
</feature>
<reference evidence="3" key="1">
    <citation type="submission" date="2020-09" db="EMBL/GenBank/DDBJ databases">
        <title>Genome-Enabled Discovery of Anthraquinone Biosynthesis in Senna tora.</title>
        <authorList>
            <person name="Kang S.-H."/>
            <person name="Pandey R.P."/>
            <person name="Lee C.-M."/>
            <person name="Sim J.-S."/>
            <person name="Jeong J.-T."/>
            <person name="Choi B.-S."/>
            <person name="Jung M."/>
            <person name="Ginzburg D."/>
            <person name="Zhao K."/>
            <person name="Won S.Y."/>
            <person name="Oh T.-J."/>
            <person name="Yu Y."/>
            <person name="Kim N.-H."/>
            <person name="Lee O.R."/>
            <person name="Lee T.-H."/>
            <person name="Bashyal P."/>
            <person name="Kim T.-S."/>
            <person name="Lee W.-H."/>
            <person name="Kawkins C."/>
            <person name="Kim C.-K."/>
            <person name="Kim J.S."/>
            <person name="Ahn B.O."/>
            <person name="Rhee S.Y."/>
            <person name="Sohng J.K."/>
        </authorList>
    </citation>
    <scope>NUCLEOTIDE SEQUENCE</scope>
    <source>
        <tissue evidence="3">Leaf</tissue>
    </source>
</reference>
<dbReference type="Gene3D" id="3.30.420.10">
    <property type="entry name" value="Ribonuclease H-like superfamily/Ribonuclease H"/>
    <property type="match status" value="1"/>
</dbReference>
<evidence type="ECO:0000313" key="3">
    <source>
        <dbReference type="EMBL" id="KAF7842122.1"/>
    </source>
</evidence>
<keyword evidence="1" id="KW-1133">Transmembrane helix</keyword>
<dbReference type="PANTHER" id="PTHR47074:SF79">
    <property type="entry name" value="PUTATIVE-RELATED"/>
    <property type="match status" value="1"/>
</dbReference>
<dbReference type="EMBL" id="JAAIUW010000002">
    <property type="protein sequence ID" value="KAF7842122.1"/>
    <property type="molecule type" value="Genomic_DNA"/>
</dbReference>
<evidence type="ECO:0000259" key="2">
    <source>
        <dbReference type="Pfam" id="PF13456"/>
    </source>
</evidence>
<protein>
    <submittedName>
        <fullName evidence="3">Reverse transcriptase</fullName>
    </submittedName>
</protein>
<keyword evidence="3" id="KW-0548">Nucleotidyltransferase</keyword>
<keyword evidence="1" id="KW-0472">Membrane</keyword>
<accession>A0A834XD26</accession>
<keyword evidence="4" id="KW-1185">Reference proteome</keyword>
<keyword evidence="1" id="KW-0812">Transmembrane</keyword>